<protein>
    <recommendedName>
        <fullName evidence="3">Sulfur reduction protein DsrS</fullName>
    </recommendedName>
</protein>
<dbReference type="RefSeq" id="WP_103920466.1">
    <property type="nucleotide sequence ID" value="NZ_FMSV02000503.1"/>
</dbReference>
<organism evidence="1 2">
    <name type="scientific">Candidatus Venteria ishoeyi</name>
    <dbReference type="NCBI Taxonomy" id="1899563"/>
    <lineage>
        <taxon>Bacteria</taxon>
        <taxon>Pseudomonadati</taxon>
        <taxon>Pseudomonadota</taxon>
        <taxon>Gammaproteobacteria</taxon>
        <taxon>Thiotrichales</taxon>
        <taxon>Thiotrichaceae</taxon>
        <taxon>Venteria</taxon>
    </lineage>
</organism>
<evidence type="ECO:0000313" key="1">
    <source>
        <dbReference type="EMBL" id="SEH06716.1"/>
    </source>
</evidence>
<dbReference type="Proteomes" id="UP000236724">
    <property type="component" value="Unassembled WGS sequence"/>
</dbReference>
<proteinExistence type="predicted"/>
<dbReference type="OrthoDB" id="9770072at2"/>
<name>A0A1H6FC43_9GAMM</name>
<reference evidence="1 2" key="1">
    <citation type="submission" date="2016-10" db="EMBL/GenBank/DDBJ databases">
        <authorList>
            <person name="de Groot N.N."/>
        </authorList>
    </citation>
    <scope>NUCLEOTIDE SEQUENCE [LARGE SCALE GENOMIC DNA]</scope>
    <source>
        <strain evidence="1">MBHS1</strain>
    </source>
</reference>
<accession>A0A1H6FC43</accession>
<evidence type="ECO:0008006" key="3">
    <source>
        <dbReference type="Google" id="ProtNLM"/>
    </source>
</evidence>
<sequence length="378" mass="42517">MSLSNEDNLRLNVLLAGEVKAIRINESSMTVHALTPRGEAKVKLNANCRDEQYLRQVRELISAVILGSPEGYPVYISRWIRMGQARDESLEQLLKLGEPEAVIAVVHAPGLTPELAKRAWWAAQETDNARQMLQKSNIINSELGKELAQHILEFLPFEEEPMMQAESVQRILQPGLLNTAEIQDLWHRGQHKNSYLLGFLRSDMRLLPEQQAAHDAYTSLAAKLKPLTEQNNPVALLVLKILSPEGQSFIQLCERVLKKPINQDIVNHFIVYLAQYFTSLKPDNMDNQAIESLLPNVAQACCMENPGMVTGLNAVLKQAPELQAYLQAMMTLAALDYGVLRPIFSRTSSIGSLMRKKLKPVTSPIFEQLKQLRQPINI</sequence>
<dbReference type="EMBL" id="FMSV02000503">
    <property type="protein sequence ID" value="SEH06716.1"/>
    <property type="molecule type" value="Genomic_DNA"/>
</dbReference>
<dbReference type="AlphaFoldDB" id="A0A1H6FC43"/>
<evidence type="ECO:0000313" key="2">
    <source>
        <dbReference type="Proteomes" id="UP000236724"/>
    </source>
</evidence>
<keyword evidence="2" id="KW-1185">Reference proteome</keyword>
<gene>
    <name evidence="1" type="ORF">MBHS_02581</name>
</gene>